<evidence type="ECO:0000256" key="1">
    <source>
        <dbReference type="SAM" id="MobiDB-lite"/>
    </source>
</evidence>
<feature type="signal peptide" evidence="2">
    <location>
        <begin position="1"/>
        <end position="17"/>
    </location>
</feature>
<feature type="region of interest" description="Disordered" evidence="1">
    <location>
        <begin position="35"/>
        <end position="128"/>
    </location>
</feature>
<evidence type="ECO:0000313" key="3">
    <source>
        <dbReference type="EMBL" id="KKA16661.1"/>
    </source>
</evidence>
<dbReference type="RefSeq" id="XP_013323273.1">
    <property type="nucleotide sequence ID" value="XM_013467819.1"/>
</dbReference>
<dbReference type="EMBL" id="LASV01000745">
    <property type="protein sequence ID" value="KKA16661.1"/>
    <property type="molecule type" value="Genomic_DNA"/>
</dbReference>
<feature type="compositionally biased region" description="Low complexity" evidence="1">
    <location>
        <begin position="237"/>
        <end position="249"/>
    </location>
</feature>
<evidence type="ECO:0000256" key="2">
    <source>
        <dbReference type="SAM" id="SignalP"/>
    </source>
</evidence>
<feature type="compositionally biased region" description="Basic and acidic residues" evidence="1">
    <location>
        <begin position="103"/>
        <end position="116"/>
    </location>
</feature>
<dbReference type="GeneID" id="25321641"/>
<organism evidence="3 4">
    <name type="scientific">Rasamsonia emersonii (strain ATCC 16479 / CBS 393.64 / IMI 116815)</name>
    <dbReference type="NCBI Taxonomy" id="1408163"/>
    <lineage>
        <taxon>Eukaryota</taxon>
        <taxon>Fungi</taxon>
        <taxon>Dikarya</taxon>
        <taxon>Ascomycota</taxon>
        <taxon>Pezizomycotina</taxon>
        <taxon>Eurotiomycetes</taxon>
        <taxon>Eurotiomycetidae</taxon>
        <taxon>Eurotiales</taxon>
        <taxon>Trichocomaceae</taxon>
        <taxon>Rasamsonia</taxon>
    </lineage>
</organism>
<feature type="compositionally biased region" description="Polar residues" evidence="1">
    <location>
        <begin position="58"/>
        <end position="75"/>
    </location>
</feature>
<proteinExistence type="predicted"/>
<feature type="compositionally biased region" description="Pro residues" evidence="1">
    <location>
        <begin position="40"/>
        <end position="49"/>
    </location>
</feature>
<evidence type="ECO:0000313" key="4">
    <source>
        <dbReference type="Proteomes" id="UP000053958"/>
    </source>
</evidence>
<protein>
    <submittedName>
        <fullName evidence="3">Uncharacterized protein</fullName>
    </submittedName>
</protein>
<keyword evidence="4" id="KW-1185">Reference proteome</keyword>
<name>A0A0F4YFG1_RASE3</name>
<keyword evidence="2" id="KW-0732">Signal</keyword>
<feature type="compositionally biased region" description="Basic and acidic residues" evidence="1">
    <location>
        <begin position="205"/>
        <end position="236"/>
    </location>
</feature>
<comment type="caution">
    <text evidence="3">The sequence shown here is derived from an EMBL/GenBank/DDBJ whole genome shotgun (WGS) entry which is preliminary data.</text>
</comment>
<dbReference type="OrthoDB" id="4509376at2759"/>
<sequence>MCITCVYNLSLFILVSVEDKLNDYNASTAFNRRLHFMSSPTPPDTPQPPTQATYTQPLNPVSQNPVEQLTASATTTRRRGDPPPAIRRTPDSRPSSDVQLARLEQERRRQREREARSGAALDTEYGVEQQPDEGYIAAAVEGKNQYKRAQAGAHAGPVGSADGPGFVGQQDGNTAAQLDRKREEHDHILGRRAGKSPAFDGGDSGEEKKEKESSEDVRERQQLRERKDKEKEELDVKGTVSSGTGNVVV</sequence>
<reference evidence="3 4" key="1">
    <citation type="submission" date="2015-04" db="EMBL/GenBank/DDBJ databases">
        <authorList>
            <person name="Heijne W.H."/>
            <person name="Fedorova N.D."/>
            <person name="Nierman W.C."/>
            <person name="Vollebregt A.W."/>
            <person name="Zhao Z."/>
            <person name="Wu L."/>
            <person name="Kumar M."/>
            <person name="Stam H."/>
            <person name="van den Berg M.A."/>
            <person name="Pel H.J."/>
        </authorList>
    </citation>
    <scope>NUCLEOTIDE SEQUENCE [LARGE SCALE GENOMIC DNA]</scope>
    <source>
        <strain evidence="3 4">CBS 393.64</strain>
    </source>
</reference>
<gene>
    <name evidence="3" type="ORF">T310_9709</name>
</gene>
<dbReference type="Proteomes" id="UP000053958">
    <property type="component" value="Unassembled WGS sequence"/>
</dbReference>
<accession>A0A0F4YFG1</accession>
<feature type="region of interest" description="Disordered" evidence="1">
    <location>
        <begin position="148"/>
        <end position="249"/>
    </location>
</feature>
<feature type="chain" id="PRO_5002481487" evidence="2">
    <location>
        <begin position="18"/>
        <end position="249"/>
    </location>
</feature>
<dbReference type="AlphaFoldDB" id="A0A0F4YFG1"/>
<feature type="compositionally biased region" description="Basic and acidic residues" evidence="1">
    <location>
        <begin position="178"/>
        <end position="189"/>
    </location>
</feature>